<feature type="non-terminal residue" evidence="1">
    <location>
        <position position="102"/>
    </location>
</feature>
<proteinExistence type="predicted"/>
<reference evidence="1" key="1">
    <citation type="submission" date="2010-07" db="EMBL/GenBank/DDBJ databases">
        <authorList>
            <consortium name="CONSOLIDER consortium CSD2007-00005"/>
            <person name="Guazzaroni M.-E."/>
            <person name="Richter M."/>
            <person name="Garcia-Salamanca A."/>
            <person name="Yarza P."/>
            <person name="Ferrer M."/>
        </authorList>
    </citation>
    <scope>NUCLEOTIDE SEQUENCE</scope>
</reference>
<gene>
    <name evidence="1" type="ORF">LDC_1645</name>
</gene>
<protein>
    <submittedName>
        <fullName evidence="1">Thymidylate synthase-like protein</fullName>
    </submittedName>
</protein>
<comment type="caution">
    <text evidence="1">The sequence shown here is derived from an EMBL/GenBank/DDBJ whole genome shotgun (WGS) entry which is preliminary data.</text>
</comment>
<dbReference type="AlphaFoldDB" id="D9PJD6"/>
<name>D9PJD6_9ZZZZ</name>
<sequence length="102" mass="11614">MKNIPVITVSGKTLAETYEAALINLYEKGTRFKTQYDKPGDPLSIDCTMNMTIEEPETDPVIHMAFPGGIDDLKEYVLELKGYKDHWVKNINDEKDTRLGIH</sequence>
<dbReference type="EMBL" id="ADZX01000510">
    <property type="protein sequence ID" value="EFK96328.1"/>
    <property type="molecule type" value="Genomic_DNA"/>
</dbReference>
<accession>D9PJD6</accession>
<organism evidence="1">
    <name type="scientific">sediment metagenome</name>
    <dbReference type="NCBI Taxonomy" id="749907"/>
    <lineage>
        <taxon>unclassified sequences</taxon>
        <taxon>metagenomes</taxon>
        <taxon>ecological metagenomes</taxon>
    </lineage>
</organism>
<reference evidence="1" key="2">
    <citation type="journal article" date="2011" name="Microb. Ecol.">
        <title>Taxonomic and Functional Metagenomic Profiling of the Microbial Community in the Anoxic Sediment of a Sub-saline Shallow Lake (Laguna de Carrizo, Central Spain).</title>
        <authorList>
            <person name="Ferrer M."/>
            <person name="Guazzaroni M.E."/>
            <person name="Richter M."/>
            <person name="Garcia-Salamanca A."/>
            <person name="Yarza P."/>
            <person name="Suarez-Suarez A."/>
            <person name="Solano J."/>
            <person name="Alcaide M."/>
            <person name="van Dillewijn P."/>
            <person name="Molina-Henares M.A."/>
            <person name="Lopez-Cortes N."/>
            <person name="Al-Ramahi Y."/>
            <person name="Guerrero C."/>
            <person name="Acosta A."/>
            <person name="de Eugenio L.I."/>
            <person name="Martinez V."/>
            <person name="Marques S."/>
            <person name="Rojo F."/>
            <person name="Santero E."/>
            <person name="Genilloud O."/>
            <person name="Perez-Perez J."/>
            <person name="Rossello-Mora R."/>
            <person name="Ramos J.L."/>
        </authorList>
    </citation>
    <scope>NUCLEOTIDE SEQUENCE</scope>
</reference>
<evidence type="ECO:0000313" key="1">
    <source>
        <dbReference type="EMBL" id="EFK96328.1"/>
    </source>
</evidence>